<dbReference type="Pfam" id="PF23328">
    <property type="entry name" value="Sha_B_N"/>
    <property type="match status" value="1"/>
</dbReference>
<evidence type="ECO:0000259" key="2">
    <source>
        <dbReference type="Pfam" id="PF23328"/>
    </source>
</evidence>
<keyword evidence="4" id="KW-1185">Reference proteome</keyword>
<dbReference type="PANTHER" id="PTHR39387:SF1">
    <property type="entry name" value="SHAVENOID, ISOFORM B"/>
    <property type="match status" value="1"/>
</dbReference>
<dbReference type="Proteomes" id="UP000027135">
    <property type="component" value="Unassembled WGS sequence"/>
</dbReference>
<evidence type="ECO:0000313" key="4">
    <source>
        <dbReference type="Proteomes" id="UP000027135"/>
    </source>
</evidence>
<feature type="signal peptide" evidence="1">
    <location>
        <begin position="1"/>
        <end position="27"/>
    </location>
</feature>
<evidence type="ECO:0000256" key="1">
    <source>
        <dbReference type="SAM" id="SignalP"/>
    </source>
</evidence>
<accession>A0A067QYQ2</accession>
<dbReference type="PANTHER" id="PTHR39387">
    <property type="entry name" value="SHAVENOID, ISOFORM B"/>
    <property type="match status" value="1"/>
</dbReference>
<dbReference type="InParanoid" id="A0A067QYQ2"/>
<protein>
    <recommendedName>
        <fullName evidence="2">Shavenoid isoform B-like N-terminal domain-containing protein</fullName>
    </recommendedName>
</protein>
<sequence>MRPAGCAVPMRGVLILQWLLLWRLSQADHPIVTISRQYKGDMFTAEGLSCSKEVCAGSSSGTAGVAEKKDCACQCLPHLPVFRDDLHICIDDIHGKTLQFSFELFGTNDSERIS</sequence>
<dbReference type="eggNOG" id="ENOG502SGSJ">
    <property type="taxonomic scope" value="Eukaryota"/>
</dbReference>
<evidence type="ECO:0000313" key="3">
    <source>
        <dbReference type="EMBL" id="KDR11419.1"/>
    </source>
</evidence>
<name>A0A067QYQ2_ZOONE</name>
<feature type="chain" id="PRO_5001647906" description="Shavenoid isoform B-like N-terminal domain-containing protein" evidence="1">
    <location>
        <begin position="28"/>
        <end position="114"/>
    </location>
</feature>
<dbReference type="GO" id="GO:0035317">
    <property type="term" value="P:imaginal disc-derived wing hair organization"/>
    <property type="evidence" value="ECO:0007669"/>
    <property type="project" value="TreeGrafter"/>
</dbReference>
<dbReference type="EMBL" id="KK853097">
    <property type="protein sequence ID" value="KDR11419.1"/>
    <property type="molecule type" value="Genomic_DNA"/>
</dbReference>
<reference evidence="3 4" key="1">
    <citation type="journal article" date="2014" name="Nat. Commun.">
        <title>Molecular traces of alternative social organization in a termite genome.</title>
        <authorList>
            <person name="Terrapon N."/>
            <person name="Li C."/>
            <person name="Robertson H.M."/>
            <person name="Ji L."/>
            <person name="Meng X."/>
            <person name="Booth W."/>
            <person name="Chen Z."/>
            <person name="Childers C.P."/>
            <person name="Glastad K.M."/>
            <person name="Gokhale K."/>
            <person name="Gowin J."/>
            <person name="Gronenberg W."/>
            <person name="Hermansen R.A."/>
            <person name="Hu H."/>
            <person name="Hunt B.G."/>
            <person name="Huylmans A.K."/>
            <person name="Khalil S.M."/>
            <person name="Mitchell R.D."/>
            <person name="Munoz-Torres M.C."/>
            <person name="Mustard J.A."/>
            <person name="Pan H."/>
            <person name="Reese J.T."/>
            <person name="Scharf M.E."/>
            <person name="Sun F."/>
            <person name="Vogel H."/>
            <person name="Xiao J."/>
            <person name="Yang W."/>
            <person name="Yang Z."/>
            <person name="Yang Z."/>
            <person name="Zhou J."/>
            <person name="Zhu J."/>
            <person name="Brent C.S."/>
            <person name="Elsik C.G."/>
            <person name="Goodisman M.A."/>
            <person name="Liberles D.A."/>
            <person name="Roe R.M."/>
            <person name="Vargo E.L."/>
            <person name="Vilcinskas A."/>
            <person name="Wang J."/>
            <person name="Bornberg-Bauer E."/>
            <person name="Korb J."/>
            <person name="Zhang G."/>
            <person name="Liebig J."/>
        </authorList>
    </citation>
    <scope>NUCLEOTIDE SEQUENCE [LARGE SCALE GENOMIC DNA]</scope>
    <source>
        <tissue evidence="3">Whole organism</tissue>
    </source>
</reference>
<gene>
    <name evidence="3" type="ORF">L798_13423</name>
</gene>
<dbReference type="AlphaFoldDB" id="A0A067QYQ2"/>
<feature type="domain" description="Shavenoid isoform B-like N-terminal" evidence="2">
    <location>
        <begin position="32"/>
        <end position="94"/>
    </location>
</feature>
<proteinExistence type="predicted"/>
<dbReference type="GO" id="GO:0005938">
    <property type="term" value="C:cell cortex"/>
    <property type="evidence" value="ECO:0007669"/>
    <property type="project" value="TreeGrafter"/>
</dbReference>
<keyword evidence="1" id="KW-0732">Signal</keyword>
<organism evidence="3 4">
    <name type="scientific">Zootermopsis nevadensis</name>
    <name type="common">Dampwood termite</name>
    <dbReference type="NCBI Taxonomy" id="136037"/>
    <lineage>
        <taxon>Eukaryota</taxon>
        <taxon>Metazoa</taxon>
        <taxon>Ecdysozoa</taxon>
        <taxon>Arthropoda</taxon>
        <taxon>Hexapoda</taxon>
        <taxon>Insecta</taxon>
        <taxon>Pterygota</taxon>
        <taxon>Neoptera</taxon>
        <taxon>Polyneoptera</taxon>
        <taxon>Dictyoptera</taxon>
        <taxon>Blattodea</taxon>
        <taxon>Blattoidea</taxon>
        <taxon>Termitoidae</taxon>
        <taxon>Termopsidae</taxon>
        <taxon>Zootermopsis</taxon>
    </lineage>
</organism>
<dbReference type="InterPro" id="IPR057507">
    <property type="entry name" value="Sha_B-like_N"/>
</dbReference>